<dbReference type="AlphaFoldDB" id="A0A1C2G099"/>
<dbReference type="GO" id="GO:0034599">
    <property type="term" value="P:cellular response to oxidative stress"/>
    <property type="evidence" value="ECO:0007669"/>
    <property type="project" value="TreeGrafter"/>
</dbReference>
<dbReference type="STRING" id="163359.A9R16_14020"/>
<dbReference type="GO" id="GO:0005506">
    <property type="term" value="F:iron ion binding"/>
    <property type="evidence" value="ECO:0007669"/>
    <property type="project" value="InterPro"/>
</dbReference>
<protein>
    <submittedName>
        <fullName evidence="1">Oxidative damage protection protein</fullName>
    </submittedName>
</protein>
<dbReference type="SUPFAM" id="SSF111148">
    <property type="entry name" value="YggX-like"/>
    <property type="match status" value="1"/>
</dbReference>
<organism evidence="1 2">
    <name type="scientific">Acidiferrobacter thiooxydans</name>
    <dbReference type="NCBI Taxonomy" id="163359"/>
    <lineage>
        <taxon>Bacteria</taxon>
        <taxon>Pseudomonadati</taxon>
        <taxon>Pseudomonadota</taxon>
        <taxon>Gammaproteobacteria</taxon>
        <taxon>Acidiferrobacterales</taxon>
        <taxon>Acidiferrobacteraceae</taxon>
        <taxon>Acidiferrobacter</taxon>
    </lineage>
</organism>
<dbReference type="GO" id="GO:0005829">
    <property type="term" value="C:cytosol"/>
    <property type="evidence" value="ECO:0007669"/>
    <property type="project" value="TreeGrafter"/>
</dbReference>
<name>A0A1C2G099_9GAMM</name>
<dbReference type="Pfam" id="PF04362">
    <property type="entry name" value="Iron_traffic"/>
    <property type="match status" value="1"/>
</dbReference>
<dbReference type="NCBIfam" id="NF003817">
    <property type="entry name" value="PRK05408.1"/>
    <property type="match status" value="1"/>
</dbReference>
<evidence type="ECO:0000313" key="2">
    <source>
        <dbReference type="Proteomes" id="UP000253250"/>
    </source>
</evidence>
<comment type="caution">
    <text evidence="1">The sequence shown here is derived from an EMBL/GenBank/DDBJ whole genome shotgun (WGS) entry which is preliminary data.</text>
</comment>
<dbReference type="PANTHER" id="PTHR36965:SF1">
    <property type="entry name" value="FE(2+)-TRAFFICKING PROTEIN-RELATED"/>
    <property type="match status" value="1"/>
</dbReference>
<accession>A0A1C2G099</accession>
<sequence>MVQCRVLKRSAPGLERPPYPGELGQRIYDEVSQEAWRQWLDQLSVLMNDHHLNTADPDSQNDIEAMMRAFLFEGRPPVVKAAGGKK</sequence>
<keyword evidence="2" id="KW-1185">Reference proteome</keyword>
<dbReference type="OrthoDB" id="9804318at2"/>
<dbReference type="RefSeq" id="WP_065971209.1">
    <property type="nucleotide sequence ID" value="NZ_CP080624.1"/>
</dbReference>
<dbReference type="InterPro" id="IPR007457">
    <property type="entry name" value="Fe_traffick_prot_YggX"/>
</dbReference>
<dbReference type="Gene3D" id="1.10.3880.10">
    <property type="entry name" value="Fe(II) trafficking protein YggX"/>
    <property type="match status" value="1"/>
</dbReference>
<dbReference type="EMBL" id="PSYR01000001">
    <property type="protein sequence ID" value="RCN59566.1"/>
    <property type="molecule type" value="Genomic_DNA"/>
</dbReference>
<dbReference type="Proteomes" id="UP000253250">
    <property type="component" value="Unassembled WGS sequence"/>
</dbReference>
<evidence type="ECO:0000313" key="1">
    <source>
        <dbReference type="EMBL" id="RCN59566.1"/>
    </source>
</evidence>
<reference evidence="1 2" key="1">
    <citation type="submission" date="2018-02" db="EMBL/GenBank/DDBJ databases">
        <title>Insights into the biology of acidophilic members of the Acidiferrobacteraceae family derived from comparative genomic analyses.</title>
        <authorList>
            <person name="Issotta F."/>
            <person name="Thyssen C."/>
            <person name="Mena C."/>
            <person name="Moya A."/>
            <person name="Bellenberg S."/>
            <person name="Sproer C."/>
            <person name="Covarrubias P.C."/>
            <person name="Sand W."/>
            <person name="Quatrini R."/>
            <person name="Vera M."/>
        </authorList>
    </citation>
    <scope>NUCLEOTIDE SEQUENCE [LARGE SCALE GENOMIC DNA]</scope>
    <source>
        <strain evidence="2">m-1</strain>
    </source>
</reference>
<proteinExistence type="predicted"/>
<dbReference type="InterPro" id="IPR036766">
    <property type="entry name" value="Fe_traffick_prot_YggX_sf"/>
</dbReference>
<dbReference type="PANTHER" id="PTHR36965">
    <property type="entry name" value="FE(2+)-TRAFFICKING PROTEIN-RELATED"/>
    <property type="match status" value="1"/>
</dbReference>
<gene>
    <name evidence="1" type="ORF">C4900_06400</name>
</gene>